<name>A0A6V7WC71_MELEN</name>
<evidence type="ECO:0000259" key="2">
    <source>
        <dbReference type="PROSITE" id="PS00028"/>
    </source>
</evidence>
<dbReference type="PANTHER" id="PTHR20916:SF26">
    <property type="entry name" value="CYSTEINE-RICH PROTEIN 2-BINDING PROTEIN"/>
    <property type="match status" value="1"/>
</dbReference>
<dbReference type="PROSITE" id="PS00028">
    <property type="entry name" value="ZINC_FINGER_C2H2_1"/>
    <property type="match status" value="1"/>
</dbReference>
<feature type="region of interest" description="Disordered" evidence="1">
    <location>
        <begin position="494"/>
        <end position="520"/>
    </location>
</feature>
<evidence type="ECO:0000313" key="4">
    <source>
        <dbReference type="Proteomes" id="UP000580250"/>
    </source>
</evidence>
<feature type="region of interest" description="Disordered" evidence="1">
    <location>
        <begin position="647"/>
        <end position="670"/>
    </location>
</feature>
<feature type="compositionally biased region" description="Basic and acidic residues" evidence="1">
    <location>
        <begin position="506"/>
        <end position="520"/>
    </location>
</feature>
<dbReference type="EMBL" id="CAJEWN010000508">
    <property type="protein sequence ID" value="CAD2184597.1"/>
    <property type="molecule type" value="Genomic_DNA"/>
</dbReference>
<organism evidence="3 4">
    <name type="scientific">Meloidogyne enterolobii</name>
    <name type="common">Root-knot nematode worm</name>
    <name type="synonym">Meloidogyne mayaguensis</name>
    <dbReference type="NCBI Taxonomy" id="390850"/>
    <lineage>
        <taxon>Eukaryota</taxon>
        <taxon>Metazoa</taxon>
        <taxon>Ecdysozoa</taxon>
        <taxon>Nematoda</taxon>
        <taxon>Chromadorea</taxon>
        <taxon>Rhabditida</taxon>
        <taxon>Tylenchina</taxon>
        <taxon>Tylenchomorpha</taxon>
        <taxon>Tylenchoidea</taxon>
        <taxon>Meloidogynidae</taxon>
        <taxon>Meloidogyninae</taxon>
        <taxon>Meloidogyne</taxon>
    </lineage>
</organism>
<dbReference type="GO" id="GO:0004402">
    <property type="term" value="F:histone acetyltransferase activity"/>
    <property type="evidence" value="ECO:0007669"/>
    <property type="project" value="TreeGrafter"/>
</dbReference>
<feature type="domain" description="C2H2-type" evidence="2">
    <location>
        <begin position="127"/>
        <end position="148"/>
    </location>
</feature>
<dbReference type="PANTHER" id="PTHR20916">
    <property type="entry name" value="CYSTEINE AND GLYCINE-RICH PROTEIN 2 BINDING PROTEIN"/>
    <property type="match status" value="1"/>
</dbReference>
<comment type="caution">
    <text evidence="3">The sequence shown here is derived from an EMBL/GenBank/DDBJ whole genome shotgun (WGS) entry which is preliminary data.</text>
</comment>
<protein>
    <recommendedName>
        <fullName evidence="2">C2H2-type domain-containing protein</fullName>
    </recommendedName>
</protein>
<gene>
    <name evidence="3" type="ORF">MENT_LOCUS36963</name>
</gene>
<proteinExistence type="predicted"/>
<reference evidence="3 4" key="1">
    <citation type="submission" date="2020-08" db="EMBL/GenBank/DDBJ databases">
        <authorList>
            <person name="Koutsovoulos G."/>
            <person name="Danchin GJ E."/>
        </authorList>
    </citation>
    <scope>NUCLEOTIDE SEQUENCE [LARGE SCALE GENOMIC DNA]</scope>
</reference>
<sequence length="706" mass="79715">MSSSSPIIQSTPNTNNLDTPINTPINNSTPRIYSLNNPIYQKMREFIFDLCDKGIGAIASTEQLKDKFGEQVPTLCTIYKWRREYRGGKGEKQLLDKANNINNTPDSMVLQQNSVGRKAKNHVEKYCSACNREMSTRHYYEFHMLNVHDVLLGNPRSATVELLEKMSSTRKQQLTFRCDSCFGRCIDYDNFEELQQHKLEKHGIEIPLLALQFKKNKNNNSNASPPGKMRAHPKLARSVTICRDKSLPLPPGGLRRSARIPKPTSAIIHSLLLAKDENGSESGEQIKKDSNKTHERSQILQGLKDEEAREDAELDGNKKNLKKLKKNFSTDCIKGIKRRWGGGVKSTKNLNKINEINEELLQNNETKSVQEEEPFVTILNDGRIEIKKTRNVREKCLDPLMALASAALMEKNASAKAINNNKTINNNSYINSTTTETLNHHTSSSYPSSTSSDNLKLNSLNSATATLSNIQSTTNNNKIKEIFREKKISATTKIDKKQKKNVGWNKGDKNEEENNKKNNVEDIQQQNNSEAFQEEEQQQVGTQNVENVAVEYPRDSASIENNNNNNNNNSIIIPASSQFFTLSAAQNQTALFVSQDDSTWFGQSVAAQLRLMPLHIKELAKMRIQQVIFECNSSTFASFHQFAQLQSKPQNSRSNDSPAATNFSTEQNNGIEQTLEINGDREENNEEVDVITVEEQQQQKLNNETN</sequence>
<accession>A0A6V7WC71</accession>
<feature type="region of interest" description="Disordered" evidence="1">
    <location>
        <begin position="1"/>
        <end position="23"/>
    </location>
</feature>
<dbReference type="OrthoDB" id="5894655at2759"/>
<evidence type="ECO:0000313" key="3">
    <source>
        <dbReference type="EMBL" id="CAD2184597.1"/>
    </source>
</evidence>
<feature type="region of interest" description="Disordered" evidence="1">
    <location>
        <begin position="278"/>
        <end position="297"/>
    </location>
</feature>
<dbReference type="Proteomes" id="UP000580250">
    <property type="component" value="Unassembled WGS sequence"/>
</dbReference>
<evidence type="ECO:0000256" key="1">
    <source>
        <dbReference type="SAM" id="MobiDB-lite"/>
    </source>
</evidence>
<dbReference type="InterPro" id="IPR013087">
    <property type="entry name" value="Znf_C2H2_type"/>
</dbReference>
<dbReference type="AlphaFoldDB" id="A0A6V7WC71"/>